<dbReference type="VEuPathDB" id="FungiDB:BD410DRAFT_699683"/>
<protein>
    <submittedName>
        <fullName evidence="2">Uncharacterized protein</fullName>
    </submittedName>
</protein>
<dbReference type="Proteomes" id="UP000294933">
    <property type="component" value="Unassembled WGS sequence"/>
</dbReference>
<accession>A0A4Y7Q019</accession>
<feature type="compositionally biased region" description="Basic and acidic residues" evidence="1">
    <location>
        <begin position="81"/>
        <end position="95"/>
    </location>
</feature>
<name>A0A4Y7Q019_9AGAM</name>
<feature type="non-terminal residue" evidence="2">
    <location>
        <position position="166"/>
    </location>
</feature>
<evidence type="ECO:0000313" key="2">
    <source>
        <dbReference type="EMBL" id="TDL20994.1"/>
    </source>
</evidence>
<feature type="non-terminal residue" evidence="2">
    <location>
        <position position="1"/>
    </location>
</feature>
<feature type="region of interest" description="Disordered" evidence="1">
    <location>
        <begin position="147"/>
        <end position="166"/>
    </location>
</feature>
<proteinExistence type="predicted"/>
<gene>
    <name evidence="2" type="ORF">BD410DRAFT_699683</name>
</gene>
<dbReference type="OrthoDB" id="331948at2759"/>
<dbReference type="EMBL" id="ML170184">
    <property type="protein sequence ID" value="TDL20994.1"/>
    <property type="molecule type" value="Genomic_DNA"/>
</dbReference>
<evidence type="ECO:0000256" key="1">
    <source>
        <dbReference type="SAM" id="MobiDB-lite"/>
    </source>
</evidence>
<evidence type="ECO:0000313" key="3">
    <source>
        <dbReference type="Proteomes" id="UP000294933"/>
    </source>
</evidence>
<keyword evidence="3" id="KW-1185">Reference proteome</keyword>
<feature type="region of interest" description="Disordered" evidence="1">
    <location>
        <begin position="1"/>
        <end position="131"/>
    </location>
</feature>
<sequence length="166" mass="18696">QPWPPADPTGYNPYASACCDDDDNGDGHKLDLPTSPWTYENGSVNPNLRPSNAYQRRQKGGRRRGEGGGGFVSSVPPYHPDYQDDQHDHPSKNDNDQAEAEEESASSHTDSEDYHYSPYGHRVRRGSEGMEVQPVDREEILRRYILSRGEEAGRYQRYEPEPASAS</sequence>
<reference evidence="2 3" key="1">
    <citation type="submission" date="2018-06" db="EMBL/GenBank/DDBJ databases">
        <title>A transcriptomic atlas of mushroom development highlights an independent origin of complex multicellularity.</title>
        <authorList>
            <consortium name="DOE Joint Genome Institute"/>
            <person name="Krizsan K."/>
            <person name="Almasi E."/>
            <person name="Merenyi Z."/>
            <person name="Sahu N."/>
            <person name="Viragh M."/>
            <person name="Koszo T."/>
            <person name="Mondo S."/>
            <person name="Kiss B."/>
            <person name="Balint B."/>
            <person name="Kues U."/>
            <person name="Barry K."/>
            <person name="Hegedus J.C."/>
            <person name="Henrissat B."/>
            <person name="Johnson J."/>
            <person name="Lipzen A."/>
            <person name="Ohm R."/>
            <person name="Nagy I."/>
            <person name="Pangilinan J."/>
            <person name="Yan J."/>
            <person name="Xiong Y."/>
            <person name="Grigoriev I.V."/>
            <person name="Hibbett D.S."/>
            <person name="Nagy L.G."/>
        </authorList>
    </citation>
    <scope>NUCLEOTIDE SEQUENCE [LARGE SCALE GENOMIC DNA]</scope>
    <source>
        <strain evidence="2 3">SZMC22713</strain>
    </source>
</reference>
<organism evidence="2 3">
    <name type="scientific">Rickenella mellea</name>
    <dbReference type="NCBI Taxonomy" id="50990"/>
    <lineage>
        <taxon>Eukaryota</taxon>
        <taxon>Fungi</taxon>
        <taxon>Dikarya</taxon>
        <taxon>Basidiomycota</taxon>
        <taxon>Agaricomycotina</taxon>
        <taxon>Agaricomycetes</taxon>
        <taxon>Hymenochaetales</taxon>
        <taxon>Rickenellaceae</taxon>
        <taxon>Rickenella</taxon>
    </lineage>
</organism>
<feature type="compositionally biased region" description="Polar residues" evidence="1">
    <location>
        <begin position="35"/>
        <end position="55"/>
    </location>
</feature>
<dbReference type="AlphaFoldDB" id="A0A4Y7Q019"/>
<feature type="compositionally biased region" description="Basic and acidic residues" evidence="1">
    <location>
        <begin position="147"/>
        <end position="160"/>
    </location>
</feature>